<protein>
    <submittedName>
        <fullName evidence="1">Uncharacterized protein</fullName>
    </submittedName>
</protein>
<dbReference type="Proteomes" id="UP001235939">
    <property type="component" value="Chromosome 02"/>
</dbReference>
<evidence type="ECO:0000313" key="1">
    <source>
        <dbReference type="EMBL" id="UYV63058.1"/>
    </source>
</evidence>
<evidence type="ECO:0000313" key="2">
    <source>
        <dbReference type="Proteomes" id="UP001235939"/>
    </source>
</evidence>
<dbReference type="EMBL" id="CP092864">
    <property type="protein sequence ID" value="UYV63058.1"/>
    <property type="molecule type" value="Genomic_DNA"/>
</dbReference>
<organism evidence="1 2">
    <name type="scientific">Cordylochernes scorpioides</name>
    <dbReference type="NCBI Taxonomy" id="51811"/>
    <lineage>
        <taxon>Eukaryota</taxon>
        <taxon>Metazoa</taxon>
        <taxon>Ecdysozoa</taxon>
        <taxon>Arthropoda</taxon>
        <taxon>Chelicerata</taxon>
        <taxon>Arachnida</taxon>
        <taxon>Pseudoscorpiones</taxon>
        <taxon>Cheliferoidea</taxon>
        <taxon>Chernetidae</taxon>
        <taxon>Cordylochernes</taxon>
    </lineage>
</organism>
<gene>
    <name evidence="1" type="ORF">LAZ67_2003001</name>
</gene>
<accession>A0ABY6K5B5</accession>
<name>A0ABY6K5B5_9ARAC</name>
<reference evidence="1 2" key="1">
    <citation type="submission" date="2022-01" db="EMBL/GenBank/DDBJ databases">
        <title>A chromosomal length assembly of Cordylochernes scorpioides.</title>
        <authorList>
            <person name="Zeh D."/>
            <person name="Zeh J."/>
        </authorList>
    </citation>
    <scope>NUCLEOTIDE SEQUENCE [LARGE SCALE GENOMIC DNA]</scope>
    <source>
        <strain evidence="1">IN4F17</strain>
        <tissue evidence="1">Whole Body</tissue>
    </source>
</reference>
<keyword evidence="2" id="KW-1185">Reference proteome</keyword>
<sequence>MWLYLLQATTENSVAREVVESFPPSADNYPKVIDYLKSRFGENEMLVEMDKHASMLYPLVKPALPEDTLKVWARTQVEATLGAAGQKP</sequence>
<proteinExistence type="predicted"/>